<dbReference type="AlphaFoldDB" id="A0AAV0R0R5"/>
<dbReference type="PANTHER" id="PTHR33178">
    <property type="match status" value="1"/>
</dbReference>
<organism evidence="3 4">
    <name type="scientific">Linum tenue</name>
    <dbReference type="NCBI Taxonomy" id="586396"/>
    <lineage>
        <taxon>Eukaryota</taxon>
        <taxon>Viridiplantae</taxon>
        <taxon>Streptophyta</taxon>
        <taxon>Embryophyta</taxon>
        <taxon>Tracheophyta</taxon>
        <taxon>Spermatophyta</taxon>
        <taxon>Magnoliopsida</taxon>
        <taxon>eudicotyledons</taxon>
        <taxon>Gunneridae</taxon>
        <taxon>Pentapetalae</taxon>
        <taxon>rosids</taxon>
        <taxon>fabids</taxon>
        <taxon>Malpighiales</taxon>
        <taxon>Linaceae</taxon>
        <taxon>Linum</taxon>
    </lineage>
</organism>
<evidence type="ECO:0000313" key="3">
    <source>
        <dbReference type="EMBL" id="CAI0550786.1"/>
    </source>
</evidence>
<reference evidence="3" key="1">
    <citation type="submission" date="2022-08" db="EMBL/GenBank/DDBJ databases">
        <authorList>
            <person name="Gutierrez-Valencia J."/>
        </authorList>
    </citation>
    <scope>NUCLEOTIDE SEQUENCE</scope>
</reference>
<accession>A0AAV0R0R5</accession>
<feature type="domain" description="Stress-response A/B barrel" evidence="2">
    <location>
        <begin position="81"/>
        <end position="174"/>
    </location>
</feature>
<dbReference type="InterPro" id="IPR044662">
    <property type="entry name" value="HS1/DABB1-like"/>
</dbReference>
<name>A0AAV0R0R5_9ROSI</name>
<dbReference type="EMBL" id="CAMGYJ010000010">
    <property type="protein sequence ID" value="CAI0550786.1"/>
    <property type="molecule type" value="Genomic_DNA"/>
</dbReference>
<protein>
    <recommendedName>
        <fullName evidence="2">Stress-response A/B barrel domain-containing protein</fullName>
    </recommendedName>
</protein>
<comment type="subunit">
    <text evidence="1">Homodimer.</text>
</comment>
<feature type="domain" description="Stress-response A/B barrel" evidence="2">
    <location>
        <begin position="198"/>
        <end position="290"/>
    </location>
</feature>
<dbReference type="PANTHER" id="PTHR33178:SF5">
    <property type="entry name" value="EXPRESSED PROTEIN"/>
    <property type="match status" value="1"/>
</dbReference>
<evidence type="ECO:0000313" key="4">
    <source>
        <dbReference type="Proteomes" id="UP001154282"/>
    </source>
</evidence>
<sequence length="300" mass="34166">MLLRRALSSTLSGSCSVPNFHSPWSWNSGPLSFPVSCKFSLLDGATKVRLNSVSSRKIRMVSASNSAGNSSFSVENTRKVVEHLCLLKAKKDLTEADEKDMLDYLYTCQYQMRGIVAISVGRISNENVENYTHAVFMRFQRKEDVAKFYENPFYLGILKEHVTPHCNEKLYIDYESEVEDDIIPIFRKGEEYNYGLEFVHLIAFYESSFGAPVEDALASLARLTKEFPSLIVQSTHGSNFHPSSKDYTHAVVIRFRSSEAFELFMGSKEYNAVWRSKFETIIKRSLPVHFSVDPVGEEVM</sequence>
<evidence type="ECO:0000259" key="2">
    <source>
        <dbReference type="PROSITE" id="PS51502"/>
    </source>
</evidence>
<comment type="caution">
    <text evidence="3">The sequence shown here is derived from an EMBL/GenBank/DDBJ whole genome shotgun (WGS) entry which is preliminary data.</text>
</comment>
<evidence type="ECO:0000256" key="1">
    <source>
        <dbReference type="ARBA" id="ARBA00011738"/>
    </source>
</evidence>
<gene>
    <name evidence="3" type="ORF">LITE_LOCUS45676</name>
</gene>
<proteinExistence type="predicted"/>
<dbReference type="PROSITE" id="PS51502">
    <property type="entry name" value="S_R_A_B_BARREL"/>
    <property type="match status" value="2"/>
</dbReference>
<dbReference type="Proteomes" id="UP001154282">
    <property type="component" value="Unassembled WGS sequence"/>
</dbReference>
<keyword evidence="4" id="KW-1185">Reference proteome</keyword>
<dbReference type="SMART" id="SM00886">
    <property type="entry name" value="Dabb"/>
    <property type="match status" value="2"/>
</dbReference>
<dbReference type="InterPro" id="IPR013097">
    <property type="entry name" value="Dabb"/>
</dbReference>
<dbReference type="Gene3D" id="3.30.70.100">
    <property type="match status" value="2"/>
</dbReference>
<dbReference type="InterPro" id="IPR011008">
    <property type="entry name" value="Dimeric_a/b-barrel"/>
</dbReference>
<dbReference type="Pfam" id="PF07876">
    <property type="entry name" value="Dabb"/>
    <property type="match status" value="1"/>
</dbReference>
<dbReference type="SUPFAM" id="SSF54909">
    <property type="entry name" value="Dimeric alpha+beta barrel"/>
    <property type="match status" value="2"/>
</dbReference>